<dbReference type="InterPro" id="IPR001005">
    <property type="entry name" value="SANT/Myb"/>
</dbReference>
<dbReference type="Proteomes" id="UP000789405">
    <property type="component" value="Unassembled WGS sequence"/>
</dbReference>
<gene>
    <name evidence="2" type="ORF">DERYTH_LOCUS16616</name>
</gene>
<dbReference type="EMBL" id="CAJVPY010014724">
    <property type="protein sequence ID" value="CAG8747981.1"/>
    <property type="molecule type" value="Genomic_DNA"/>
</dbReference>
<accession>A0A9N9NQ32</accession>
<dbReference type="Gene3D" id="1.10.10.60">
    <property type="entry name" value="Homeodomain-like"/>
    <property type="match status" value="1"/>
</dbReference>
<dbReference type="AlphaFoldDB" id="A0A9N9NQ32"/>
<comment type="caution">
    <text evidence="2">The sequence shown here is derived from an EMBL/GenBank/DDBJ whole genome shotgun (WGS) entry which is preliminary data.</text>
</comment>
<dbReference type="OrthoDB" id="3366990at2759"/>
<dbReference type="InterPro" id="IPR009057">
    <property type="entry name" value="Homeodomain-like_sf"/>
</dbReference>
<sequence>MSELLNVFPCLNIYFWSTPASPYVSHTLVPQVLPPGSSLECSPRKFSRVLPPESFSKRPPLESSPEFSKLTRFSRKQRWTKEELDALTQGMRRYGTSWFLIKEHFGYNGGPLSKRKPVSLKDKARVELECRIKNKLPLGIFNKVKVHKNFKY</sequence>
<evidence type="ECO:0000313" key="3">
    <source>
        <dbReference type="Proteomes" id="UP000789405"/>
    </source>
</evidence>
<dbReference type="CDD" id="cd11660">
    <property type="entry name" value="SANT_TRF"/>
    <property type="match status" value="1"/>
</dbReference>
<feature type="domain" description="Myb-like" evidence="1">
    <location>
        <begin position="75"/>
        <end position="130"/>
    </location>
</feature>
<dbReference type="Pfam" id="PF13921">
    <property type="entry name" value="Myb_DNA-bind_6"/>
    <property type="match status" value="1"/>
</dbReference>
<reference evidence="2" key="1">
    <citation type="submission" date="2021-06" db="EMBL/GenBank/DDBJ databases">
        <authorList>
            <person name="Kallberg Y."/>
            <person name="Tangrot J."/>
            <person name="Rosling A."/>
        </authorList>
    </citation>
    <scope>NUCLEOTIDE SEQUENCE</scope>
    <source>
        <strain evidence="2">MA453B</strain>
    </source>
</reference>
<protein>
    <submittedName>
        <fullName evidence="2">20120_t:CDS:1</fullName>
    </submittedName>
</protein>
<dbReference type="SMART" id="SM00717">
    <property type="entry name" value="SANT"/>
    <property type="match status" value="1"/>
</dbReference>
<evidence type="ECO:0000313" key="2">
    <source>
        <dbReference type="EMBL" id="CAG8747981.1"/>
    </source>
</evidence>
<keyword evidence="3" id="KW-1185">Reference proteome</keyword>
<organism evidence="2 3">
    <name type="scientific">Dentiscutata erythropus</name>
    <dbReference type="NCBI Taxonomy" id="1348616"/>
    <lineage>
        <taxon>Eukaryota</taxon>
        <taxon>Fungi</taxon>
        <taxon>Fungi incertae sedis</taxon>
        <taxon>Mucoromycota</taxon>
        <taxon>Glomeromycotina</taxon>
        <taxon>Glomeromycetes</taxon>
        <taxon>Diversisporales</taxon>
        <taxon>Gigasporaceae</taxon>
        <taxon>Dentiscutata</taxon>
    </lineage>
</organism>
<proteinExistence type="predicted"/>
<evidence type="ECO:0000259" key="1">
    <source>
        <dbReference type="SMART" id="SM00717"/>
    </source>
</evidence>
<name>A0A9N9NQ32_9GLOM</name>
<dbReference type="SUPFAM" id="SSF46689">
    <property type="entry name" value="Homeodomain-like"/>
    <property type="match status" value="1"/>
</dbReference>